<dbReference type="FunFam" id="2.10.25.10:FF:000082">
    <property type="entry name" value="Laminin subunit alpha 1"/>
    <property type="match status" value="1"/>
</dbReference>
<feature type="domain" description="Laminin N-terminal" evidence="15">
    <location>
        <begin position="1"/>
        <end position="220"/>
    </location>
</feature>
<evidence type="ECO:0000313" key="17">
    <source>
        <dbReference type="Proteomes" id="UP001591681"/>
    </source>
</evidence>
<protein>
    <recommendedName>
        <fullName evidence="18">Laminin subunit beta-3</fullName>
    </recommendedName>
</protein>
<dbReference type="InterPro" id="IPR000742">
    <property type="entry name" value="EGF"/>
</dbReference>
<dbReference type="InterPro" id="IPR056558">
    <property type="entry name" value="LAMB1-4_helical"/>
</dbReference>
<evidence type="ECO:0000256" key="5">
    <source>
        <dbReference type="ARBA" id="ARBA00022737"/>
    </source>
</evidence>
<evidence type="ECO:0000256" key="10">
    <source>
        <dbReference type="ARBA" id="ARBA00023180"/>
    </source>
</evidence>
<evidence type="ECO:0000256" key="6">
    <source>
        <dbReference type="ARBA" id="ARBA00022869"/>
    </source>
</evidence>
<evidence type="ECO:0000256" key="12">
    <source>
        <dbReference type="PROSITE-ProRule" id="PRU00460"/>
    </source>
</evidence>
<keyword evidence="6" id="KW-0084">Basement membrane</keyword>
<evidence type="ECO:0000256" key="1">
    <source>
        <dbReference type="ARBA" id="ARBA00004302"/>
    </source>
</evidence>
<dbReference type="Gene3D" id="2.10.25.10">
    <property type="entry name" value="Laminin"/>
    <property type="match status" value="3"/>
</dbReference>
<dbReference type="PROSITE" id="PS50027">
    <property type="entry name" value="EGF_LAM_2"/>
    <property type="match status" value="4"/>
</dbReference>
<feature type="disulfide bond" evidence="12">
    <location>
        <begin position="400"/>
        <end position="412"/>
    </location>
</feature>
<sequence>MGDLLIGREQHLSASSTCGLTGTEVFCTPYGQWKMQCCPCDSRNPEGRHAHTIQNVLSSAGTNRWWMSRKDVSPVSVQFDLEHMFQLDNLIMTFKGPRPDALVIERTEDGGHTWKPARYMATNCHSIFPQAITHSPQDLEDISCYALSPPPSNGYLDQTIQFSPTRQYSELNLPNSQKIEAVAGFNGLRINLTELGQGSRTPGRSFSRYFALRELKVIGTCLCHGHANRCMPITYTNQLPNTQVNARCECQHNTVGMNCERCADLFNDQPWQPAEDNNPHTCKRCNCNNHAQHCRFDPVRYEATGRRSGGVCVGCLHHTTGPNCERCAPNYFPNPSSRMDRPDACLRCSCSAAGSEDGGQCGHNGGQCRCKANVEGPNCDRCRSGYYGLSASNPLGCSKCDCSVAGSLHGSCDPVTGQCPCRPHVHGVNCDRCATGFWNPNSPSGCQPCDCHPTNAMGATCDQMTGQCQCRSGFTGRTCSGCPDFTYGDPHTGCRACQCDREGTASCDQRTGACQCQAGVTGARCDSCGRGRCATFPGCPACPSCFATLDAQLGSLALTVQRLSSSLGQLPGGGSGWGQWGPISGSLALRISALEDALTGIHEQLTLPPPSAAKLDRTLAELTRLREQAGRLGVDVSDPWKTTNLQPDLDELQRLLDALNVIYNAKKNALVNSVSANDKGALDAIRKAYEDSSNAVKQAEATGQKVNESADLRQDALDMQDVQLDNTKDLDKLNNLLATKPNLTPTAVKVCGSKRTEPCTPEKCDGELCSPDAAESCLQGATCVGALPTAGKAHRDTEDVKAKLQELRQNITEASTQMQETQDSANQVRLATDEQTNQIKKARDELEADLQDTRDFIRQLKEFLSDPSADPEQIEKVSEEILNAKLPLSLDALKKKLDELQRLAAGLPDSARVLEESQPQLDQARKLLEEAERAREAALGVKEDVSELLDGLGEVEKSLGEMEEKVKGPVDILKSLNPAKITSDLDESADTLGDVTGTVGTDIPEKLDDLTDLVRTNSEQAQTGLDDALNAKDEADGITADFVVLEDELEKLRKKAADAGDATEAGATLKKLQDDVGKLIQNTSAIMDTLAEKESSIRQTMDDIMEKSLLLNGLDTKLHKLVADIRLKAEQHSSCSG</sequence>
<dbReference type="FunFam" id="2.10.25.10:FF:000188">
    <property type="entry name" value="Laminin subunit gamma 2"/>
    <property type="match status" value="1"/>
</dbReference>
<dbReference type="EMBL" id="JBHFQA010000011">
    <property type="protein sequence ID" value="KAL2090507.1"/>
    <property type="molecule type" value="Genomic_DNA"/>
</dbReference>
<feature type="domain" description="Laminin EGF-like" evidence="14">
    <location>
        <begin position="348"/>
        <end position="399"/>
    </location>
</feature>
<dbReference type="PANTHER" id="PTHR10574">
    <property type="entry name" value="NETRIN/LAMININ-RELATED"/>
    <property type="match status" value="1"/>
</dbReference>
<feature type="disulfide bond" evidence="12">
    <location>
        <begin position="421"/>
        <end position="430"/>
    </location>
</feature>
<keyword evidence="10" id="KW-0325">Glycoprotein</keyword>
<keyword evidence="9 12" id="KW-1015">Disulfide bond</keyword>
<dbReference type="GO" id="GO:0005604">
    <property type="term" value="C:basement membrane"/>
    <property type="evidence" value="ECO:0007669"/>
    <property type="project" value="UniProtKB-SubCell"/>
</dbReference>
<feature type="disulfide bond" evidence="12">
    <location>
        <begin position="370"/>
        <end position="379"/>
    </location>
</feature>
<dbReference type="SMART" id="SM00181">
    <property type="entry name" value="EGF"/>
    <property type="match status" value="5"/>
</dbReference>
<keyword evidence="8 13" id="KW-0175">Coiled coil</keyword>
<dbReference type="Pfam" id="PF23219">
    <property type="entry name" value="LAMB1"/>
    <property type="match status" value="1"/>
</dbReference>
<feature type="disulfide bond" evidence="12">
    <location>
        <begin position="449"/>
        <end position="461"/>
    </location>
</feature>
<dbReference type="Gene3D" id="2.170.300.10">
    <property type="entry name" value="Tie2 ligand-binding domain superfamily"/>
    <property type="match status" value="1"/>
</dbReference>
<accession>A0ABD1JUF9</accession>
<evidence type="ECO:0000259" key="15">
    <source>
        <dbReference type="PROSITE" id="PS51117"/>
    </source>
</evidence>
<dbReference type="Gene3D" id="2.60.120.260">
    <property type="entry name" value="Galactose-binding domain-like"/>
    <property type="match status" value="1"/>
</dbReference>
<evidence type="ECO:0000256" key="9">
    <source>
        <dbReference type="ARBA" id="ARBA00023157"/>
    </source>
</evidence>
<gene>
    <name evidence="16" type="ORF">ACEWY4_012770</name>
</gene>
<keyword evidence="7" id="KW-0130">Cell adhesion</keyword>
<feature type="disulfide bond" evidence="12">
    <location>
        <begin position="451"/>
        <end position="468"/>
    </location>
</feature>
<name>A0ABD1JUF9_9TELE</name>
<feature type="coiled-coil region" evidence="13">
    <location>
        <begin position="790"/>
        <end position="852"/>
    </location>
</feature>
<comment type="caution">
    <text evidence="12">Lacks conserved residue(s) required for the propagation of feature annotation.</text>
</comment>
<dbReference type="PROSITE" id="PS51117">
    <property type="entry name" value="LAMININ_NTER"/>
    <property type="match status" value="1"/>
</dbReference>
<keyword evidence="3" id="KW-0272">Extracellular matrix</keyword>
<dbReference type="CDD" id="cd00055">
    <property type="entry name" value="EGF_Lam"/>
    <property type="match status" value="6"/>
</dbReference>
<dbReference type="SUPFAM" id="SSF57196">
    <property type="entry name" value="EGF/Laminin"/>
    <property type="match status" value="5"/>
</dbReference>
<evidence type="ECO:0000256" key="2">
    <source>
        <dbReference type="ARBA" id="ARBA00022525"/>
    </source>
</evidence>
<feature type="coiled-coil region" evidence="13">
    <location>
        <begin position="649"/>
        <end position="702"/>
    </location>
</feature>
<keyword evidence="17" id="KW-1185">Reference proteome</keyword>
<feature type="disulfide bond" evidence="12">
    <location>
        <begin position="470"/>
        <end position="479"/>
    </location>
</feature>
<dbReference type="Pfam" id="PF24973">
    <property type="entry name" value="EGF_LMN_ATRN"/>
    <property type="match status" value="1"/>
</dbReference>
<evidence type="ECO:0000259" key="14">
    <source>
        <dbReference type="PROSITE" id="PS50027"/>
    </source>
</evidence>
<feature type="domain" description="Laminin EGF-like" evidence="14">
    <location>
        <begin position="400"/>
        <end position="448"/>
    </location>
</feature>
<feature type="disulfide bond" evidence="12">
    <location>
        <begin position="402"/>
        <end position="419"/>
    </location>
</feature>
<evidence type="ECO:0000256" key="11">
    <source>
        <dbReference type="ARBA" id="ARBA00023292"/>
    </source>
</evidence>
<reference evidence="16 17" key="1">
    <citation type="submission" date="2024-09" db="EMBL/GenBank/DDBJ databases">
        <title>A chromosome-level genome assembly of Gray's grenadier anchovy, Coilia grayii.</title>
        <authorList>
            <person name="Fu Z."/>
        </authorList>
    </citation>
    <scope>NUCLEOTIDE SEQUENCE [LARGE SCALE GENOMIC DNA]</scope>
    <source>
        <strain evidence="16">G4</strain>
        <tissue evidence="16">Muscle</tissue>
    </source>
</reference>
<evidence type="ECO:0008006" key="18">
    <source>
        <dbReference type="Google" id="ProtNLM"/>
    </source>
</evidence>
<evidence type="ECO:0000256" key="4">
    <source>
        <dbReference type="ARBA" id="ARBA00022729"/>
    </source>
</evidence>
<evidence type="ECO:0000256" key="8">
    <source>
        <dbReference type="ARBA" id="ARBA00023054"/>
    </source>
</evidence>
<evidence type="ECO:0000256" key="7">
    <source>
        <dbReference type="ARBA" id="ARBA00022889"/>
    </source>
</evidence>
<keyword evidence="11 12" id="KW-0424">Laminin EGF-like domain</keyword>
<comment type="subcellular location">
    <subcellularLocation>
        <location evidence="1">Secreted</location>
        <location evidence="1">Extracellular space</location>
        <location evidence="1">Extracellular matrix</location>
        <location evidence="1">Basement membrane</location>
    </subcellularLocation>
</comment>
<dbReference type="Pfam" id="PF00055">
    <property type="entry name" value="Laminin_N"/>
    <property type="match status" value="1"/>
</dbReference>
<dbReference type="InterPro" id="IPR050440">
    <property type="entry name" value="Laminin/Netrin_ECM"/>
</dbReference>
<dbReference type="InterPro" id="IPR002049">
    <property type="entry name" value="LE_dom"/>
</dbReference>
<feature type="coiled-coil region" evidence="13">
    <location>
        <begin position="914"/>
        <end position="944"/>
    </location>
</feature>
<dbReference type="SMART" id="SM00180">
    <property type="entry name" value="EGF_Lam"/>
    <property type="match status" value="6"/>
</dbReference>
<dbReference type="SMART" id="SM00136">
    <property type="entry name" value="LamNT"/>
    <property type="match status" value="1"/>
</dbReference>
<dbReference type="PANTHER" id="PTHR10574:SF268">
    <property type="entry name" value="LAMININ SUBUNIT BETA-3"/>
    <property type="match status" value="1"/>
</dbReference>
<dbReference type="Pfam" id="PF00053">
    <property type="entry name" value="EGF_laminin"/>
    <property type="match status" value="5"/>
</dbReference>
<dbReference type="PROSITE" id="PS01248">
    <property type="entry name" value="EGF_LAM_1"/>
    <property type="match status" value="1"/>
</dbReference>
<dbReference type="InterPro" id="IPR056863">
    <property type="entry name" value="LMN_ATRN_NET-like_EGF"/>
</dbReference>
<keyword evidence="4" id="KW-0732">Signal</keyword>
<dbReference type="Proteomes" id="UP001591681">
    <property type="component" value="Unassembled WGS sequence"/>
</dbReference>
<evidence type="ECO:0000256" key="13">
    <source>
        <dbReference type="SAM" id="Coils"/>
    </source>
</evidence>
<keyword evidence="5" id="KW-0677">Repeat</keyword>
<comment type="caution">
    <text evidence="16">The sequence shown here is derived from an EMBL/GenBank/DDBJ whole genome shotgun (WGS) entry which is preliminary data.</text>
</comment>
<feature type="disulfide bond" evidence="12">
    <location>
        <begin position="516"/>
        <end position="525"/>
    </location>
</feature>
<organism evidence="16 17">
    <name type="scientific">Coilia grayii</name>
    <name type="common">Gray's grenadier anchovy</name>
    <dbReference type="NCBI Taxonomy" id="363190"/>
    <lineage>
        <taxon>Eukaryota</taxon>
        <taxon>Metazoa</taxon>
        <taxon>Chordata</taxon>
        <taxon>Craniata</taxon>
        <taxon>Vertebrata</taxon>
        <taxon>Euteleostomi</taxon>
        <taxon>Actinopterygii</taxon>
        <taxon>Neopterygii</taxon>
        <taxon>Teleostei</taxon>
        <taxon>Clupei</taxon>
        <taxon>Clupeiformes</taxon>
        <taxon>Clupeoidei</taxon>
        <taxon>Engraulidae</taxon>
        <taxon>Coilinae</taxon>
        <taxon>Coilia</taxon>
    </lineage>
</organism>
<proteinExistence type="predicted"/>
<feature type="coiled-coil region" evidence="13">
    <location>
        <begin position="1035"/>
        <end position="1062"/>
    </location>
</feature>
<keyword evidence="2" id="KW-0964">Secreted</keyword>
<feature type="domain" description="Laminin EGF-like" evidence="14">
    <location>
        <begin position="449"/>
        <end position="496"/>
    </location>
</feature>
<evidence type="ECO:0000313" key="16">
    <source>
        <dbReference type="EMBL" id="KAL2090507.1"/>
    </source>
</evidence>
<dbReference type="AlphaFoldDB" id="A0ABD1JUF9"/>
<dbReference type="PRINTS" id="PR00011">
    <property type="entry name" value="EGFLAMININ"/>
</dbReference>
<feature type="domain" description="Laminin EGF-like" evidence="14">
    <location>
        <begin position="497"/>
        <end position="547"/>
    </location>
</feature>
<dbReference type="FunFam" id="2.60.120.260:FF:000073">
    <property type="entry name" value="Laminin subunit beta 3"/>
    <property type="match status" value="1"/>
</dbReference>
<dbReference type="FunFam" id="2.10.25.10:FF:000090">
    <property type="entry name" value="laminin subunit alpha"/>
    <property type="match status" value="1"/>
</dbReference>
<dbReference type="GO" id="GO:0007155">
    <property type="term" value="P:cell adhesion"/>
    <property type="evidence" value="ECO:0007669"/>
    <property type="project" value="UniProtKB-KW"/>
</dbReference>
<dbReference type="InterPro" id="IPR008211">
    <property type="entry name" value="Laminin_N"/>
</dbReference>
<evidence type="ECO:0000256" key="3">
    <source>
        <dbReference type="ARBA" id="ARBA00022530"/>
    </source>
</evidence>